<evidence type="ECO:0000313" key="4">
    <source>
        <dbReference type="WBParaSite" id="maker-uti_cns_0011306-snap-gene-0.3-mRNA-1"/>
    </source>
</evidence>
<feature type="chain" id="PRO_5009320842" evidence="2">
    <location>
        <begin position="23"/>
        <end position="67"/>
    </location>
</feature>
<feature type="region of interest" description="Disordered" evidence="1">
    <location>
        <begin position="27"/>
        <end position="67"/>
    </location>
</feature>
<feature type="compositionally biased region" description="Basic residues" evidence="1">
    <location>
        <begin position="54"/>
        <end position="67"/>
    </location>
</feature>
<name>A0A1I8IBS6_9PLAT</name>
<evidence type="ECO:0000256" key="1">
    <source>
        <dbReference type="SAM" id="MobiDB-lite"/>
    </source>
</evidence>
<dbReference type="Proteomes" id="UP000095280">
    <property type="component" value="Unplaced"/>
</dbReference>
<keyword evidence="2" id="KW-0732">Signal</keyword>
<sequence length="67" mass="6752">MRLVSAILVCLFVTMLIGVTAAAPPSGTNSIGAAKSEPPQGAAASGSDSGTAQHHQRVGAHRLRQSN</sequence>
<proteinExistence type="predicted"/>
<organism evidence="3 4">
    <name type="scientific">Macrostomum lignano</name>
    <dbReference type="NCBI Taxonomy" id="282301"/>
    <lineage>
        <taxon>Eukaryota</taxon>
        <taxon>Metazoa</taxon>
        <taxon>Spiralia</taxon>
        <taxon>Lophotrochozoa</taxon>
        <taxon>Platyhelminthes</taxon>
        <taxon>Rhabditophora</taxon>
        <taxon>Macrostomorpha</taxon>
        <taxon>Macrostomida</taxon>
        <taxon>Macrostomidae</taxon>
        <taxon>Macrostomum</taxon>
    </lineage>
</organism>
<keyword evidence="3" id="KW-1185">Reference proteome</keyword>
<protein>
    <submittedName>
        <fullName evidence="4">Secreted protein</fullName>
    </submittedName>
</protein>
<dbReference type="WBParaSite" id="maker-uti_cns_0011306-snap-gene-0.3-mRNA-1">
    <property type="protein sequence ID" value="maker-uti_cns_0011306-snap-gene-0.3-mRNA-1"/>
    <property type="gene ID" value="maker-uti_cns_0011306-snap-gene-0.3"/>
</dbReference>
<feature type="signal peptide" evidence="2">
    <location>
        <begin position="1"/>
        <end position="22"/>
    </location>
</feature>
<dbReference type="AlphaFoldDB" id="A0A1I8IBS6"/>
<evidence type="ECO:0000256" key="2">
    <source>
        <dbReference type="SAM" id="SignalP"/>
    </source>
</evidence>
<reference evidence="4" key="1">
    <citation type="submission" date="2016-11" db="UniProtKB">
        <authorList>
            <consortium name="WormBaseParasite"/>
        </authorList>
    </citation>
    <scope>IDENTIFICATION</scope>
</reference>
<feature type="compositionally biased region" description="Low complexity" evidence="1">
    <location>
        <begin position="41"/>
        <end position="50"/>
    </location>
</feature>
<evidence type="ECO:0000313" key="3">
    <source>
        <dbReference type="Proteomes" id="UP000095280"/>
    </source>
</evidence>
<accession>A0A1I8IBS6</accession>